<dbReference type="Pfam" id="PF10477">
    <property type="entry name" value="EIF4E-T"/>
    <property type="match status" value="1"/>
</dbReference>
<evidence type="ECO:0000256" key="3">
    <source>
        <dbReference type="SAM" id="MobiDB-lite"/>
    </source>
</evidence>
<evidence type="ECO:0000313" key="5">
    <source>
        <dbReference type="Proteomes" id="UP000054359"/>
    </source>
</evidence>
<proteinExistence type="predicted"/>
<dbReference type="GO" id="GO:0003743">
    <property type="term" value="F:translation initiation factor activity"/>
    <property type="evidence" value="ECO:0007669"/>
    <property type="project" value="UniProtKB-KW"/>
</dbReference>
<dbReference type="OrthoDB" id="6517030at2759"/>
<evidence type="ECO:0000256" key="1">
    <source>
        <dbReference type="ARBA" id="ARBA00004496"/>
    </source>
</evidence>
<feature type="compositionally biased region" description="Basic and acidic residues" evidence="3">
    <location>
        <begin position="190"/>
        <end position="229"/>
    </location>
</feature>
<dbReference type="GO" id="GO:0017148">
    <property type="term" value="P:negative regulation of translation"/>
    <property type="evidence" value="ECO:0007669"/>
    <property type="project" value="TreeGrafter"/>
</dbReference>
<dbReference type="InterPro" id="IPR018862">
    <property type="entry name" value="eIF4E-T"/>
</dbReference>
<dbReference type="AlphaFoldDB" id="A0A087UYZ1"/>
<keyword evidence="4" id="KW-0396">Initiation factor</keyword>
<feature type="region of interest" description="Disordered" evidence="3">
    <location>
        <begin position="99"/>
        <end position="237"/>
    </location>
</feature>
<keyword evidence="5" id="KW-1185">Reference proteome</keyword>
<dbReference type="Proteomes" id="UP000054359">
    <property type="component" value="Unassembled WGS sequence"/>
</dbReference>
<dbReference type="GO" id="GO:0003729">
    <property type="term" value="F:mRNA binding"/>
    <property type="evidence" value="ECO:0007669"/>
    <property type="project" value="TreeGrafter"/>
</dbReference>
<dbReference type="EMBL" id="KK122361">
    <property type="protein sequence ID" value="KFM82580.1"/>
    <property type="molecule type" value="Genomic_DNA"/>
</dbReference>
<dbReference type="PANTHER" id="PTHR12269:SF1">
    <property type="entry name" value="EUKARYOTIC TRANSLATION INITIATION FACTOR 4E TRANSPORTER"/>
    <property type="match status" value="1"/>
</dbReference>
<organism evidence="4 5">
    <name type="scientific">Stegodyphus mimosarum</name>
    <name type="common">African social velvet spider</name>
    <dbReference type="NCBI Taxonomy" id="407821"/>
    <lineage>
        <taxon>Eukaryota</taxon>
        <taxon>Metazoa</taxon>
        <taxon>Ecdysozoa</taxon>
        <taxon>Arthropoda</taxon>
        <taxon>Chelicerata</taxon>
        <taxon>Arachnida</taxon>
        <taxon>Araneae</taxon>
        <taxon>Araneomorphae</taxon>
        <taxon>Entelegynae</taxon>
        <taxon>Eresoidea</taxon>
        <taxon>Eresidae</taxon>
        <taxon>Stegodyphus</taxon>
    </lineage>
</organism>
<dbReference type="GO" id="GO:0005634">
    <property type="term" value="C:nucleus"/>
    <property type="evidence" value="ECO:0007669"/>
    <property type="project" value="TreeGrafter"/>
</dbReference>
<dbReference type="PANTHER" id="PTHR12269">
    <property type="entry name" value="EUKARYOTIC TRANSLATION INITIATION FACTOR 4E TRANSPORTER"/>
    <property type="match status" value="1"/>
</dbReference>
<sequence>MAMVRQLTEGELINGSTPEDDSHSSEPMECFNSRPPSHSSLGSKRNSPAFMPSHQYSKEDLMKYSVSPLSQSWPSCLDPAYNNQTGKWDPERWFMNHRSDRIGSLDETRSKRDRQEDGMLSHKRKSSDPKERIKEEKDDIVLSPQRRSFGTGCHVIQQPSLARRPGSPSDGRESENFRDSSRRIGSGRIMARDREQRDWERDREYGYGSGRNERRDRFDQEDNEKDLRRYSSRYNRG</sequence>
<dbReference type="OMA" id="HSSEPME"/>
<keyword evidence="4" id="KW-0648">Protein biosynthesis</keyword>
<keyword evidence="2" id="KW-0963">Cytoplasm</keyword>
<evidence type="ECO:0000313" key="4">
    <source>
        <dbReference type="EMBL" id="KFM82580.1"/>
    </source>
</evidence>
<reference evidence="4 5" key="1">
    <citation type="submission" date="2013-11" db="EMBL/GenBank/DDBJ databases">
        <title>Genome sequencing of Stegodyphus mimosarum.</title>
        <authorList>
            <person name="Bechsgaard J."/>
        </authorList>
    </citation>
    <scope>NUCLEOTIDE SEQUENCE [LARGE SCALE GENOMIC DNA]</scope>
</reference>
<comment type="subcellular location">
    <subcellularLocation>
        <location evidence="1">Cytoplasm</location>
    </subcellularLocation>
</comment>
<feature type="compositionally biased region" description="Basic and acidic residues" evidence="3">
    <location>
        <begin position="170"/>
        <end position="182"/>
    </location>
</feature>
<dbReference type="STRING" id="407821.A0A087UYZ1"/>
<name>A0A087UYZ1_STEMI</name>
<feature type="compositionally biased region" description="Basic and acidic residues" evidence="3">
    <location>
        <begin position="99"/>
        <end position="140"/>
    </location>
</feature>
<feature type="non-terminal residue" evidence="4">
    <location>
        <position position="237"/>
    </location>
</feature>
<evidence type="ECO:0000256" key="2">
    <source>
        <dbReference type="ARBA" id="ARBA00022490"/>
    </source>
</evidence>
<gene>
    <name evidence="4" type="ORF">X975_00737</name>
</gene>
<feature type="region of interest" description="Disordered" evidence="3">
    <location>
        <begin position="1"/>
        <end position="54"/>
    </location>
</feature>
<feature type="compositionally biased region" description="Polar residues" evidence="3">
    <location>
        <begin position="34"/>
        <end position="46"/>
    </location>
</feature>
<accession>A0A087UYZ1</accession>
<dbReference type="GO" id="GO:0036464">
    <property type="term" value="C:cytoplasmic ribonucleoprotein granule"/>
    <property type="evidence" value="ECO:0007669"/>
    <property type="project" value="UniProtKB-ARBA"/>
</dbReference>
<protein>
    <submittedName>
        <fullName evidence="4">Eukaryotic translation initiation factor 4E transporter</fullName>
    </submittedName>
</protein>